<evidence type="ECO:0000313" key="2">
    <source>
        <dbReference type="Proteomes" id="UP000204551"/>
    </source>
</evidence>
<dbReference type="RefSeq" id="WP_093979499.1">
    <property type="nucleotide sequence ID" value="NZ_CP022515.1"/>
</dbReference>
<gene>
    <name evidence="1" type="ORF">AREALGSMS7_03757</name>
</gene>
<sequence length="190" mass="22237">MNKSVILSLLLIVGFLSCKNSGKEIDKLGIARKYYKALDSSNHSEMALLLADSLVTKETEYNYEQTFTLNEYVEWLKWDSIFDPTYKILQIEQEDEIVKAKISKIDKRISFLHQEPIVTNQIIRFDNDKIIGLETTVYVIFNDSIFVKNRDRLVNWIEENHPELNGFLYDQTKTGGLKYLKAIELYKNNQ</sequence>
<dbReference type="Proteomes" id="UP000204551">
    <property type="component" value="Chromosome"/>
</dbReference>
<organism evidence="1 2">
    <name type="scientific">Arenibacter algicola</name>
    <dbReference type="NCBI Taxonomy" id="616991"/>
    <lineage>
        <taxon>Bacteria</taxon>
        <taxon>Pseudomonadati</taxon>
        <taxon>Bacteroidota</taxon>
        <taxon>Flavobacteriia</taxon>
        <taxon>Flavobacteriales</taxon>
        <taxon>Flavobacteriaceae</taxon>
        <taxon>Arenibacter</taxon>
    </lineage>
</organism>
<dbReference type="STRING" id="616991.GCA_000733925_01982"/>
<proteinExistence type="predicted"/>
<dbReference type="PROSITE" id="PS51257">
    <property type="entry name" value="PROKAR_LIPOPROTEIN"/>
    <property type="match status" value="1"/>
</dbReference>
<dbReference type="KEGG" id="aalg:AREALGSMS7_03757"/>
<reference evidence="1 2" key="1">
    <citation type="submission" date="2017-07" db="EMBL/GenBank/DDBJ databases">
        <title>Genome Sequence of Arenibacter algicola Strain SMS7 Isolated from a culture of the Diatom Skeletonema marinoi.</title>
        <authorList>
            <person name="Topel M."/>
            <person name="Pinder M.I.M."/>
            <person name="Johansson O.N."/>
            <person name="Kourtchenko O."/>
            <person name="Godhe A."/>
            <person name="Clarke A.K."/>
        </authorList>
    </citation>
    <scope>NUCLEOTIDE SEQUENCE [LARGE SCALE GENOMIC DNA]</scope>
    <source>
        <strain evidence="1 2">SMS7</strain>
    </source>
</reference>
<name>A0A221V0N6_9FLAO</name>
<dbReference type="AlphaFoldDB" id="A0A221V0N6"/>
<protein>
    <submittedName>
        <fullName evidence="1">Uncharacterized protein</fullName>
    </submittedName>
</protein>
<evidence type="ECO:0000313" key="1">
    <source>
        <dbReference type="EMBL" id="ASO07167.1"/>
    </source>
</evidence>
<accession>A0A221V0N6</accession>
<dbReference type="EMBL" id="CP022515">
    <property type="protein sequence ID" value="ASO07167.1"/>
    <property type="molecule type" value="Genomic_DNA"/>
</dbReference>
<dbReference type="eggNOG" id="ENOG5032RBD">
    <property type="taxonomic scope" value="Bacteria"/>
</dbReference>